<comment type="caution">
    <text evidence="1">The sequence shown here is derived from an EMBL/GenBank/DDBJ whole genome shotgun (WGS) entry which is preliminary data.</text>
</comment>
<dbReference type="Proteomes" id="UP000824782">
    <property type="component" value="Unassembled WGS sequence"/>
</dbReference>
<accession>A0AAV6ZQ76</accession>
<organism evidence="1 2">
    <name type="scientific">Engystomops pustulosus</name>
    <name type="common">Tungara frog</name>
    <name type="synonym">Physalaemus pustulosus</name>
    <dbReference type="NCBI Taxonomy" id="76066"/>
    <lineage>
        <taxon>Eukaryota</taxon>
        <taxon>Metazoa</taxon>
        <taxon>Chordata</taxon>
        <taxon>Craniata</taxon>
        <taxon>Vertebrata</taxon>
        <taxon>Euteleostomi</taxon>
        <taxon>Amphibia</taxon>
        <taxon>Batrachia</taxon>
        <taxon>Anura</taxon>
        <taxon>Neobatrachia</taxon>
        <taxon>Hyloidea</taxon>
        <taxon>Leptodactylidae</taxon>
        <taxon>Leiuperinae</taxon>
        <taxon>Engystomops</taxon>
    </lineage>
</organism>
<protein>
    <submittedName>
        <fullName evidence="1">Uncharacterized protein</fullName>
    </submittedName>
</protein>
<dbReference type="EMBL" id="WNYA01000180">
    <property type="protein sequence ID" value="KAG8549470.1"/>
    <property type="molecule type" value="Genomic_DNA"/>
</dbReference>
<name>A0AAV6ZQ76_ENGPU</name>
<gene>
    <name evidence="1" type="ORF">GDO81_021120</name>
</gene>
<keyword evidence="2" id="KW-1185">Reference proteome</keyword>
<dbReference type="AlphaFoldDB" id="A0AAV6ZQ76"/>
<evidence type="ECO:0000313" key="2">
    <source>
        <dbReference type="Proteomes" id="UP000824782"/>
    </source>
</evidence>
<sequence length="164" mass="18290">MTEVFHKVGTIPHCRLILNKCVKTSPSSLQHVFRTLLSNMSGPPALLDFIRPNSSTTSSTLIGGIISRFPPSKCSPFRFTSSHTILPDTMELLISSKRLKKLFNSLAFSISPTAPSVRVGIPVISFKPFQTSFVFCSDNLFSSLFLYADLHSRILFFTSFNRLL</sequence>
<evidence type="ECO:0000313" key="1">
    <source>
        <dbReference type="EMBL" id="KAG8549470.1"/>
    </source>
</evidence>
<reference evidence="1" key="1">
    <citation type="thesis" date="2020" institute="ProQuest LLC" country="789 East Eisenhower Parkway, Ann Arbor, MI, USA">
        <title>Comparative Genomics and Chromosome Evolution.</title>
        <authorList>
            <person name="Mudd A.B."/>
        </authorList>
    </citation>
    <scope>NUCLEOTIDE SEQUENCE</scope>
    <source>
        <strain evidence="1">237g6f4</strain>
        <tissue evidence="1">Blood</tissue>
    </source>
</reference>
<proteinExistence type="predicted"/>